<proteinExistence type="predicted"/>
<organism evidence="2 3">
    <name type="scientific">Candidatus Gottesmanbacteria bacterium RIFCSPHIGHO2_01_FULL_42_12</name>
    <dbReference type="NCBI Taxonomy" id="1798377"/>
    <lineage>
        <taxon>Bacteria</taxon>
        <taxon>Candidatus Gottesmaniibacteriota</taxon>
    </lineage>
</organism>
<feature type="transmembrane region" description="Helical" evidence="1">
    <location>
        <begin position="6"/>
        <end position="21"/>
    </location>
</feature>
<feature type="transmembrane region" description="Helical" evidence="1">
    <location>
        <begin position="90"/>
        <end position="107"/>
    </location>
</feature>
<keyword evidence="1" id="KW-0812">Transmembrane</keyword>
<feature type="transmembrane region" description="Helical" evidence="1">
    <location>
        <begin position="113"/>
        <end position="131"/>
    </location>
</feature>
<keyword evidence="1" id="KW-0472">Membrane</keyword>
<dbReference type="STRING" id="1798377.A2872_01095"/>
<evidence type="ECO:0000313" key="3">
    <source>
        <dbReference type="Proteomes" id="UP000178681"/>
    </source>
</evidence>
<evidence type="ECO:0000313" key="2">
    <source>
        <dbReference type="EMBL" id="OGG06808.1"/>
    </source>
</evidence>
<feature type="transmembrane region" description="Helical" evidence="1">
    <location>
        <begin position="33"/>
        <end position="55"/>
    </location>
</feature>
<protein>
    <submittedName>
        <fullName evidence="2">Uncharacterized protein</fullName>
    </submittedName>
</protein>
<dbReference type="Proteomes" id="UP000178681">
    <property type="component" value="Unassembled WGS sequence"/>
</dbReference>
<gene>
    <name evidence="2" type="ORF">A2872_01095</name>
</gene>
<reference evidence="2 3" key="1">
    <citation type="journal article" date="2016" name="Nat. Commun.">
        <title>Thousands of microbial genomes shed light on interconnected biogeochemical processes in an aquifer system.</title>
        <authorList>
            <person name="Anantharaman K."/>
            <person name="Brown C.T."/>
            <person name="Hug L.A."/>
            <person name="Sharon I."/>
            <person name="Castelle C.J."/>
            <person name="Probst A.J."/>
            <person name="Thomas B.C."/>
            <person name="Singh A."/>
            <person name="Wilkins M.J."/>
            <person name="Karaoz U."/>
            <person name="Brodie E.L."/>
            <person name="Williams K.H."/>
            <person name="Hubbard S.S."/>
            <person name="Banfield J.F."/>
        </authorList>
    </citation>
    <scope>NUCLEOTIDE SEQUENCE [LARGE SCALE GENOMIC DNA]</scope>
</reference>
<feature type="transmembrane region" description="Helical" evidence="1">
    <location>
        <begin position="61"/>
        <end position="78"/>
    </location>
</feature>
<evidence type="ECO:0000256" key="1">
    <source>
        <dbReference type="SAM" id="Phobius"/>
    </source>
</evidence>
<dbReference type="AlphaFoldDB" id="A0A1F5Z2X6"/>
<accession>A0A1F5Z2X6</accession>
<keyword evidence="1" id="KW-1133">Transmembrane helix</keyword>
<sequence>MVFLTGAILGFILNFVSLYFPSRKTKGGPKKLLGNPGFVIGDFILIPLFFGLSAIFLKDNFMALSWPLLIFAFPVVLVYGKQFNLLKKDWVFHGLVAMFLVAILLLSLKFPPWAILFALILLINQLLGVVYPKKI</sequence>
<comment type="caution">
    <text evidence="2">The sequence shown here is derived from an EMBL/GenBank/DDBJ whole genome shotgun (WGS) entry which is preliminary data.</text>
</comment>
<dbReference type="EMBL" id="MFJG01000021">
    <property type="protein sequence ID" value="OGG06808.1"/>
    <property type="molecule type" value="Genomic_DNA"/>
</dbReference>
<name>A0A1F5Z2X6_9BACT</name>